<organism evidence="2 3">
    <name type="scientific">Eutypa lata (strain UCR-EL1)</name>
    <name type="common">Grapevine dieback disease fungus</name>
    <name type="synonym">Eutypa armeniacae</name>
    <dbReference type="NCBI Taxonomy" id="1287681"/>
    <lineage>
        <taxon>Eukaryota</taxon>
        <taxon>Fungi</taxon>
        <taxon>Dikarya</taxon>
        <taxon>Ascomycota</taxon>
        <taxon>Pezizomycotina</taxon>
        <taxon>Sordariomycetes</taxon>
        <taxon>Xylariomycetidae</taxon>
        <taxon>Xylariales</taxon>
        <taxon>Diatrypaceae</taxon>
        <taxon>Eutypa</taxon>
    </lineage>
</organism>
<dbReference type="STRING" id="1287681.M7T9F8"/>
<keyword evidence="1" id="KW-0175">Coiled coil</keyword>
<evidence type="ECO:0000313" key="3">
    <source>
        <dbReference type="Proteomes" id="UP000012174"/>
    </source>
</evidence>
<evidence type="ECO:0000313" key="2">
    <source>
        <dbReference type="EMBL" id="EMR63280.1"/>
    </source>
</evidence>
<dbReference type="OrthoDB" id="4767882at2759"/>
<dbReference type="eggNOG" id="ENOG502T4NE">
    <property type="taxonomic scope" value="Eukaryota"/>
</dbReference>
<sequence length="439" mass="50394">MDPHIKPIRSAQIPMISDLQARFIKQLDDDATYMDLFVIIEKMAQDLLNQDKVPCREMIRAVEGDLEEKEMRLLLHSIPRPVLRSLVMRTLAYDFWEKDTERRRNMLYDFEGPGVYVMSLSIEGRHGEGWSIEENNQLLTALMHYGKAIEACEKRDVTDDWGNSQFDDETIKSLNVAMKIDKQYAESDVWDGETYPMPRFASTSNTDKSKHVKELFHLLETSRNVAGWDRNANSLQSVCMVGNSDDVEKQKQSHSLIGSLTNTPHTWGLLVSCLRYIGLEPEETCIPICKSWKPEHTNQAEILITILSGSLISVGGLNVHQLGLKPGSNPPPDKVFEQCRKHVWLNRGWFKDNLEHTLMKAPGYSETQKTIADIFQLTMEDIKKMAMEEEESRNLVVSSKLALEREIENTEEECDKAEEALKYAKEVSDEYELLKGLFF</sequence>
<protein>
    <submittedName>
        <fullName evidence="2">Uncharacterized protein</fullName>
    </submittedName>
</protein>
<accession>M7T9F8</accession>
<dbReference type="KEGG" id="ela:UCREL1_9773"/>
<dbReference type="AlphaFoldDB" id="M7T9F8"/>
<proteinExistence type="predicted"/>
<dbReference type="EMBL" id="KB707242">
    <property type="protein sequence ID" value="EMR63280.1"/>
    <property type="molecule type" value="Genomic_DNA"/>
</dbReference>
<gene>
    <name evidence="2" type="ORF">UCREL1_9773</name>
</gene>
<reference evidence="3" key="1">
    <citation type="journal article" date="2013" name="Genome Announc.">
        <title>Draft genome sequence of the grapevine dieback fungus Eutypa lata UCR-EL1.</title>
        <authorList>
            <person name="Blanco-Ulate B."/>
            <person name="Rolshausen P.E."/>
            <person name="Cantu D."/>
        </authorList>
    </citation>
    <scope>NUCLEOTIDE SEQUENCE [LARGE SCALE GENOMIC DNA]</scope>
    <source>
        <strain evidence="3">UCR-EL1</strain>
    </source>
</reference>
<dbReference type="OMA" id="CIPICKS"/>
<dbReference type="HOGENOM" id="CLU_624090_0_0_1"/>
<dbReference type="Proteomes" id="UP000012174">
    <property type="component" value="Unassembled WGS sequence"/>
</dbReference>
<feature type="coiled-coil region" evidence="1">
    <location>
        <begin position="400"/>
        <end position="427"/>
    </location>
</feature>
<evidence type="ECO:0000256" key="1">
    <source>
        <dbReference type="SAM" id="Coils"/>
    </source>
</evidence>
<name>M7T9F8_EUTLA</name>
<keyword evidence="3" id="KW-1185">Reference proteome</keyword>